<evidence type="ECO:0008006" key="4">
    <source>
        <dbReference type="Google" id="ProtNLM"/>
    </source>
</evidence>
<keyword evidence="3" id="KW-1185">Reference proteome</keyword>
<dbReference type="AlphaFoldDB" id="A0AAV9NJV1"/>
<dbReference type="GeneID" id="89978931"/>
<dbReference type="Proteomes" id="UP001358417">
    <property type="component" value="Unassembled WGS sequence"/>
</dbReference>
<sequence length="133" mass="14701">MSPILNFLDHPFQTWQSSVLFAIVFTCLILVCAFIAKRYLEALRINNQQSSHNPLTLESLRPLPPPAETQYSAANVTGSQLRPRQPIQFNVPVVAMGEVYNSKIAQRRRASFALGAHNTGGNPTDIPCHTSIA</sequence>
<keyword evidence="1" id="KW-0472">Membrane</keyword>
<evidence type="ECO:0000313" key="3">
    <source>
        <dbReference type="Proteomes" id="UP001358417"/>
    </source>
</evidence>
<keyword evidence="1" id="KW-1133">Transmembrane helix</keyword>
<comment type="caution">
    <text evidence="2">The sequence shown here is derived from an EMBL/GenBank/DDBJ whole genome shotgun (WGS) entry which is preliminary data.</text>
</comment>
<protein>
    <recommendedName>
        <fullName evidence="4">Copper transporter</fullName>
    </recommendedName>
</protein>
<organism evidence="2 3">
    <name type="scientific">Exophiala bonariae</name>
    <dbReference type="NCBI Taxonomy" id="1690606"/>
    <lineage>
        <taxon>Eukaryota</taxon>
        <taxon>Fungi</taxon>
        <taxon>Dikarya</taxon>
        <taxon>Ascomycota</taxon>
        <taxon>Pezizomycotina</taxon>
        <taxon>Eurotiomycetes</taxon>
        <taxon>Chaetothyriomycetidae</taxon>
        <taxon>Chaetothyriales</taxon>
        <taxon>Herpotrichiellaceae</taxon>
        <taxon>Exophiala</taxon>
    </lineage>
</organism>
<name>A0AAV9NJV1_9EURO</name>
<dbReference type="RefSeq" id="XP_064709036.1">
    <property type="nucleotide sequence ID" value="XM_064854310.1"/>
</dbReference>
<reference evidence="2 3" key="1">
    <citation type="submission" date="2023-08" db="EMBL/GenBank/DDBJ databases">
        <title>Black Yeasts Isolated from many extreme environments.</title>
        <authorList>
            <person name="Coleine C."/>
            <person name="Stajich J.E."/>
            <person name="Selbmann L."/>
        </authorList>
    </citation>
    <scope>NUCLEOTIDE SEQUENCE [LARGE SCALE GENOMIC DNA]</scope>
    <source>
        <strain evidence="2 3">CCFEE 5792</strain>
    </source>
</reference>
<gene>
    <name evidence="2" type="ORF">LTR84_010776</name>
</gene>
<accession>A0AAV9NJV1</accession>
<evidence type="ECO:0000256" key="1">
    <source>
        <dbReference type="SAM" id="Phobius"/>
    </source>
</evidence>
<evidence type="ECO:0000313" key="2">
    <source>
        <dbReference type="EMBL" id="KAK5058513.1"/>
    </source>
</evidence>
<feature type="transmembrane region" description="Helical" evidence="1">
    <location>
        <begin position="15"/>
        <end position="36"/>
    </location>
</feature>
<keyword evidence="1" id="KW-0812">Transmembrane</keyword>
<dbReference type="EMBL" id="JAVRRD010000005">
    <property type="protein sequence ID" value="KAK5058513.1"/>
    <property type="molecule type" value="Genomic_DNA"/>
</dbReference>
<proteinExistence type="predicted"/>